<accession>A0ACC0EKN3</accession>
<name>A0ACC0EKN3_9BASI</name>
<protein>
    <submittedName>
        <fullName evidence="1">Uncharacterized protein</fullName>
    </submittedName>
</protein>
<comment type="caution">
    <text evidence="1">The sequence shown here is derived from an EMBL/GenBank/DDBJ whole genome shotgun (WGS) entry which is preliminary data.</text>
</comment>
<reference evidence="1 2" key="3">
    <citation type="journal article" date="2022" name="Microbiol. Spectr.">
        <title>Folding features and dynamics of 3D genome architecture in plant fungal pathogens.</title>
        <authorList>
            <person name="Xia C."/>
        </authorList>
    </citation>
    <scope>NUCLEOTIDE SEQUENCE [LARGE SCALE GENOMIC DNA]</scope>
    <source>
        <strain evidence="1 2">93-210</strain>
    </source>
</reference>
<reference evidence="2" key="2">
    <citation type="journal article" date="2018" name="Mol. Plant Microbe Interact.">
        <title>Genome sequence resources for the wheat stripe rust pathogen (Puccinia striiformis f. sp. tritici) and the barley stripe rust pathogen (Puccinia striiformis f. sp. hordei).</title>
        <authorList>
            <person name="Xia C."/>
            <person name="Wang M."/>
            <person name="Yin C."/>
            <person name="Cornejo O.E."/>
            <person name="Hulbert S.H."/>
            <person name="Chen X."/>
        </authorList>
    </citation>
    <scope>NUCLEOTIDE SEQUENCE [LARGE SCALE GENOMIC DNA]</scope>
    <source>
        <strain evidence="2">93-210</strain>
    </source>
</reference>
<evidence type="ECO:0000313" key="1">
    <source>
        <dbReference type="EMBL" id="KAI7954412.1"/>
    </source>
</evidence>
<evidence type="ECO:0000313" key="2">
    <source>
        <dbReference type="Proteomes" id="UP001060170"/>
    </source>
</evidence>
<dbReference type="Proteomes" id="UP001060170">
    <property type="component" value="Chromosome 5"/>
</dbReference>
<gene>
    <name evidence="1" type="ORF">MJO28_004812</name>
</gene>
<organism evidence="1 2">
    <name type="scientific">Puccinia striiformis f. sp. tritici</name>
    <dbReference type="NCBI Taxonomy" id="168172"/>
    <lineage>
        <taxon>Eukaryota</taxon>
        <taxon>Fungi</taxon>
        <taxon>Dikarya</taxon>
        <taxon>Basidiomycota</taxon>
        <taxon>Pucciniomycotina</taxon>
        <taxon>Pucciniomycetes</taxon>
        <taxon>Pucciniales</taxon>
        <taxon>Pucciniaceae</taxon>
        <taxon>Puccinia</taxon>
    </lineage>
</organism>
<dbReference type="EMBL" id="CM045869">
    <property type="protein sequence ID" value="KAI7954412.1"/>
    <property type="molecule type" value="Genomic_DNA"/>
</dbReference>
<proteinExistence type="predicted"/>
<keyword evidence="2" id="KW-1185">Reference proteome</keyword>
<sequence length="203" mass="22518">MSDFPLNKLVAILSFFLVVNVVIQSSSSVVQGLRWKSNGSLYLQSNSIVNPSNQFTKNINHDTDNPSTQAESVFQDCGHDSDPVRITSFEIDPNPPQLGQNLTVRVSGIIYRVIEDGAYMDVFIKVGLIAITRKRFDICEELSKAKVNLQCPMKPGQFDIVYETTLPKQIPPAKFTLVARAFTIDDSDMACANLLADFSTKIP</sequence>
<reference evidence="2" key="1">
    <citation type="journal article" date="2018" name="BMC Genomics">
        <title>Genomic insights into host adaptation between the wheat stripe rust pathogen (Puccinia striiformis f. sp. tritici) and the barley stripe rust pathogen (Puccinia striiformis f. sp. hordei).</title>
        <authorList>
            <person name="Xia C."/>
            <person name="Wang M."/>
            <person name="Yin C."/>
            <person name="Cornejo O.E."/>
            <person name="Hulbert S.H."/>
            <person name="Chen X."/>
        </authorList>
    </citation>
    <scope>NUCLEOTIDE SEQUENCE [LARGE SCALE GENOMIC DNA]</scope>
    <source>
        <strain evidence="2">93-210</strain>
    </source>
</reference>